<name>A0A139A2E8_GONPJ</name>
<sequence length="521" mass="55122">MQWKMPSTTGEESHDLLPPQRGFPVKRPKTSPTHAFSTAIQIKLLPFLFLFWQAETTSAQTFQTSIGGCPCQSFCSIVDAYSTTQPLCRTNQGCGVLMDLGGGITFWGDNCANVDVPSRSAIGFAAPSSVTLASASSTNTSSSQQPIAQPTAFSLELPPVLPPPNPRSGVLSNVHPNTTTSDFPIEQLLTAAGAVLAVVAALAVAFGMWYHRGSKSKRPVSLWEGSTVGRSSGASGVFSLRQQSSRMTSGISDPDTFFQIAGRRPWPVDMLPSPHPSETSFQISHLCLPGPPTPTDSVMLKPSLSDVLSGSSATLVPPPIPTVSHRTLSPTRGYLRSAGKRNNRVLGEHTPLPPPRRSVPSSATHSRHASQRSGHSAVRSMVPSEFSYSPPLEPIASSASAAASYADRVLASRSHTLDDYSHAMGDGAHILDLDMYVQMSMSRTSSRKTAGGASIGAASTAGYRASVETEETTGAVGSSGWASYEPSSRGMSRFGTPGSTISVESGARSRGDQYQGRYNPY</sequence>
<organism evidence="3 4">
    <name type="scientific">Gonapodya prolifera (strain JEL478)</name>
    <name type="common">Monoblepharis prolifera</name>
    <dbReference type="NCBI Taxonomy" id="1344416"/>
    <lineage>
        <taxon>Eukaryota</taxon>
        <taxon>Fungi</taxon>
        <taxon>Fungi incertae sedis</taxon>
        <taxon>Chytridiomycota</taxon>
        <taxon>Chytridiomycota incertae sedis</taxon>
        <taxon>Monoblepharidomycetes</taxon>
        <taxon>Monoblepharidales</taxon>
        <taxon>Gonapodyaceae</taxon>
        <taxon>Gonapodya</taxon>
    </lineage>
</organism>
<evidence type="ECO:0000313" key="4">
    <source>
        <dbReference type="Proteomes" id="UP000070544"/>
    </source>
</evidence>
<gene>
    <name evidence="3" type="ORF">M427DRAFT_73383</name>
</gene>
<dbReference type="AlphaFoldDB" id="A0A139A2E8"/>
<keyword evidence="2" id="KW-0472">Membrane</keyword>
<feature type="transmembrane region" description="Helical" evidence="2">
    <location>
        <begin position="188"/>
        <end position="210"/>
    </location>
</feature>
<keyword evidence="2" id="KW-0812">Transmembrane</keyword>
<keyword evidence="2" id="KW-1133">Transmembrane helix</keyword>
<accession>A0A139A2E8</accession>
<dbReference type="Proteomes" id="UP000070544">
    <property type="component" value="Unassembled WGS sequence"/>
</dbReference>
<dbReference type="EMBL" id="KQ965811">
    <property type="protein sequence ID" value="KXS10914.1"/>
    <property type="molecule type" value="Genomic_DNA"/>
</dbReference>
<feature type="region of interest" description="Disordered" evidence="1">
    <location>
        <begin position="1"/>
        <end position="29"/>
    </location>
</feature>
<feature type="region of interest" description="Disordered" evidence="1">
    <location>
        <begin position="470"/>
        <end position="521"/>
    </location>
</feature>
<evidence type="ECO:0000313" key="3">
    <source>
        <dbReference type="EMBL" id="KXS10914.1"/>
    </source>
</evidence>
<feature type="region of interest" description="Disordered" evidence="1">
    <location>
        <begin position="318"/>
        <end position="386"/>
    </location>
</feature>
<evidence type="ECO:0000256" key="2">
    <source>
        <dbReference type="SAM" id="Phobius"/>
    </source>
</evidence>
<evidence type="ECO:0000256" key="1">
    <source>
        <dbReference type="SAM" id="MobiDB-lite"/>
    </source>
</evidence>
<reference evidence="3 4" key="1">
    <citation type="journal article" date="2015" name="Genome Biol. Evol.">
        <title>Phylogenomic analyses indicate that early fungi evolved digesting cell walls of algal ancestors of land plants.</title>
        <authorList>
            <person name="Chang Y."/>
            <person name="Wang S."/>
            <person name="Sekimoto S."/>
            <person name="Aerts A.L."/>
            <person name="Choi C."/>
            <person name="Clum A."/>
            <person name="LaButti K.M."/>
            <person name="Lindquist E.A."/>
            <person name="Yee Ngan C."/>
            <person name="Ohm R.A."/>
            <person name="Salamov A.A."/>
            <person name="Grigoriev I.V."/>
            <person name="Spatafora J.W."/>
            <person name="Berbee M.L."/>
        </authorList>
    </citation>
    <scope>NUCLEOTIDE SEQUENCE [LARGE SCALE GENOMIC DNA]</scope>
    <source>
        <strain evidence="3 4">JEL478</strain>
    </source>
</reference>
<proteinExistence type="predicted"/>
<feature type="compositionally biased region" description="Polar residues" evidence="1">
    <location>
        <begin position="1"/>
        <end position="10"/>
    </location>
</feature>
<keyword evidence="4" id="KW-1185">Reference proteome</keyword>
<protein>
    <submittedName>
        <fullName evidence="3">Uncharacterized protein</fullName>
    </submittedName>
</protein>